<feature type="domain" description="UvrD-like helicase ATP-binding" evidence="7">
    <location>
        <begin position="215"/>
        <end position="492"/>
    </location>
</feature>
<dbReference type="EMBL" id="AUBJ02000001">
    <property type="protein sequence ID" value="MCP2331275.1"/>
    <property type="molecule type" value="Genomic_DNA"/>
</dbReference>
<evidence type="ECO:0000256" key="4">
    <source>
        <dbReference type="ARBA" id="ARBA00022840"/>
    </source>
</evidence>
<keyword evidence="9" id="KW-1185">Reference proteome</keyword>
<dbReference type="PROSITE" id="PS51198">
    <property type="entry name" value="UVRD_HELICASE_ATP_BIND"/>
    <property type="match status" value="1"/>
</dbReference>
<dbReference type="InterPro" id="IPR014016">
    <property type="entry name" value="UvrD-like_ATP-bd"/>
</dbReference>
<name>A0ABT1JFK5_ACTCY</name>
<sequence>MISARERRHQRLWKVLAEHHATLSQLPRWGQQALGELLHRYSSGVRLLVPSPSGGALPIRTDRDLDAYVVGPFGVAALLSVDRRPDDDQIRRLHRGVERVLGAIPLDFGRRIASVRMIVIRPDHLTGLRTNGRYLVRTAADLPALVADRDYQVLSGASAVDLAGRIAAALPDHVLVDLPETAPPPEEESLFGSADLRESSLRRAVNGPFAEWLTYLDETQLRLVHRQYNGPARISGPAGTGKTVVALHRLRRIARQTTGPLLLTTLVTTLLRTHATSFRRLAPEVADRVRVENLHLWARQFLEERGRHVRNDHDKVSTCFFLAWSKVNRQTDLPRVNANPQYWREEIDHVIKGRGINDLAEYQRANRRGRGIAGGGLDAGRREQVWQLHQAYQRNLAERGLTDHNDVLVLATEEVRERPLAEPFAAVVVDEVQDLPQVGLRLLHTLVGDRPDGLLLVGDGQQQVYPGGWRLIDAGIHVQGRGETLRVNYRNTRAVLAAAQDVPAPNQLDEEDGAPGATLRDVTATLAGGTVHRMVGAGRGVGAGTGHRGEGGQRGARGDGGPAGQQRRRQPGHPVVEAGWCAGDAAEGLRRHPVRGEGGHGAPGQGHGVRGRPGRPARHRGRPGRLPDGPAVARRDHPGPGPRVVGDRAMTRPPRPPRLADRVPVVGAASAVTTCPPCRRERFTGPSE</sequence>
<gene>
    <name evidence="8" type="ORF">G443_001545</name>
</gene>
<organism evidence="8 9">
    <name type="scientific">Actinoalloteichus caeruleus DSM 43889</name>
    <dbReference type="NCBI Taxonomy" id="1120930"/>
    <lineage>
        <taxon>Bacteria</taxon>
        <taxon>Bacillati</taxon>
        <taxon>Actinomycetota</taxon>
        <taxon>Actinomycetes</taxon>
        <taxon>Pseudonocardiales</taxon>
        <taxon>Pseudonocardiaceae</taxon>
        <taxon>Actinoalloteichus</taxon>
        <taxon>Actinoalloteichus cyanogriseus</taxon>
    </lineage>
</organism>
<evidence type="ECO:0000256" key="2">
    <source>
        <dbReference type="ARBA" id="ARBA00022801"/>
    </source>
</evidence>
<evidence type="ECO:0000256" key="3">
    <source>
        <dbReference type="ARBA" id="ARBA00022806"/>
    </source>
</evidence>
<evidence type="ECO:0000256" key="1">
    <source>
        <dbReference type="ARBA" id="ARBA00022741"/>
    </source>
</evidence>
<evidence type="ECO:0000256" key="5">
    <source>
        <dbReference type="PROSITE-ProRule" id="PRU00560"/>
    </source>
</evidence>
<dbReference type="Pfam" id="PF00580">
    <property type="entry name" value="UvrD-helicase"/>
    <property type="match status" value="1"/>
</dbReference>
<keyword evidence="4 5" id="KW-0067">ATP-binding</keyword>
<dbReference type="PANTHER" id="PTHR11070:SF45">
    <property type="entry name" value="DNA 3'-5' HELICASE"/>
    <property type="match status" value="1"/>
</dbReference>
<evidence type="ECO:0000256" key="6">
    <source>
        <dbReference type="SAM" id="MobiDB-lite"/>
    </source>
</evidence>
<keyword evidence="3 5" id="KW-0347">Helicase</keyword>
<keyword evidence="2 5" id="KW-0378">Hydrolase</keyword>
<feature type="compositionally biased region" description="Basic residues" evidence="6">
    <location>
        <begin position="609"/>
        <end position="623"/>
    </location>
</feature>
<proteinExistence type="predicted"/>
<evidence type="ECO:0000313" key="9">
    <source>
        <dbReference type="Proteomes" id="UP000791080"/>
    </source>
</evidence>
<dbReference type="Proteomes" id="UP000791080">
    <property type="component" value="Unassembled WGS sequence"/>
</dbReference>
<feature type="binding site" evidence="5">
    <location>
        <begin position="236"/>
        <end position="243"/>
    </location>
    <ligand>
        <name>ATP</name>
        <dbReference type="ChEBI" id="CHEBI:30616"/>
    </ligand>
</feature>
<dbReference type="GO" id="GO:0004386">
    <property type="term" value="F:helicase activity"/>
    <property type="evidence" value="ECO:0007669"/>
    <property type="project" value="UniProtKB-KW"/>
</dbReference>
<comment type="caution">
    <text evidence="8">The sequence shown here is derived from an EMBL/GenBank/DDBJ whole genome shotgun (WGS) entry which is preliminary data.</text>
</comment>
<dbReference type="InterPro" id="IPR027417">
    <property type="entry name" value="P-loop_NTPase"/>
</dbReference>
<keyword evidence="1 5" id="KW-0547">Nucleotide-binding</keyword>
<feature type="compositionally biased region" description="Gly residues" evidence="6">
    <location>
        <begin position="599"/>
        <end position="608"/>
    </location>
</feature>
<dbReference type="SUPFAM" id="SSF52540">
    <property type="entry name" value="P-loop containing nucleoside triphosphate hydrolases"/>
    <property type="match status" value="1"/>
</dbReference>
<evidence type="ECO:0000259" key="7">
    <source>
        <dbReference type="PROSITE" id="PS51198"/>
    </source>
</evidence>
<feature type="compositionally biased region" description="Gly residues" evidence="6">
    <location>
        <begin position="537"/>
        <end position="563"/>
    </location>
</feature>
<feature type="region of interest" description="Disordered" evidence="6">
    <location>
        <begin position="591"/>
        <end position="661"/>
    </location>
</feature>
<dbReference type="Gene3D" id="1.10.10.160">
    <property type="match status" value="1"/>
</dbReference>
<dbReference type="InterPro" id="IPR000212">
    <property type="entry name" value="DNA_helicase_UvrD/REP"/>
</dbReference>
<reference evidence="8 9" key="1">
    <citation type="submission" date="2022-06" db="EMBL/GenBank/DDBJ databases">
        <title>Genomic Encyclopedia of Type Strains, Phase I: the one thousand microbial genomes (KMG-I) project.</title>
        <authorList>
            <person name="Kyrpides N."/>
        </authorList>
    </citation>
    <scope>NUCLEOTIDE SEQUENCE [LARGE SCALE GENOMIC DNA]</scope>
    <source>
        <strain evidence="8 9">DSM 43889</strain>
    </source>
</reference>
<dbReference type="InterPro" id="IPR013986">
    <property type="entry name" value="DExx_box_DNA_helicase_dom_sf"/>
</dbReference>
<dbReference type="PANTHER" id="PTHR11070">
    <property type="entry name" value="UVRD / RECB / PCRA DNA HELICASE FAMILY MEMBER"/>
    <property type="match status" value="1"/>
</dbReference>
<protein>
    <submittedName>
        <fullName evidence="8">UvrD/REP helicase N-terminal domain-containing protein</fullName>
    </submittedName>
</protein>
<accession>A0ABT1JFK5</accession>
<evidence type="ECO:0000313" key="8">
    <source>
        <dbReference type="EMBL" id="MCP2331275.1"/>
    </source>
</evidence>
<feature type="region of interest" description="Disordered" evidence="6">
    <location>
        <begin position="535"/>
        <end position="574"/>
    </location>
</feature>
<dbReference type="Gene3D" id="3.40.50.300">
    <property type="entry name" value="P-loop containing nucleotide triphosphate hydrolases"/>
    <property type="match status" value="1"/>
</dbReference>